<dbReference type="PANTHER" id="PTHR35333:SF3">
    <property type="entry name" value="BETA-LACTAMASE-TYPE TRANSPEPTIDASE FOLD CONTAINING PROTEIN"/>
    <property type="match status" value="1"/>
</dbReference>
<keyword evidence="2" id="KW-0378">Hydrolase</keyword>
<dbReference type="InterPro" id="IPR000871">
    <property type="entry name" value="Beta-lactam_class-A"/>
</dbReference>
<evidence type="ECO:0000259" key="1">
    <source>
        <dbReference type="Pfam" id="PF13354"/>
    </source>
</evidence>
<dbReference type="PANTHER" id="PTHR35333">
    <property type="entry name" value="BETA-LACTAMASE"/>
    <property type="match status" value="1"/>
</dbReference>
<accession>A0A917S0E0</accession>
<comment type="caution">
    <text evidence="2">The sequence shown here is derived from an EMBL/GenBank/DDBJ whole genome shotgun (WGS) entry which is preliminary data.</text>
</comment>
<evidence type="ECO:0000313" key="2">
    <source>
        <dbReference type="EMBL" id="GGL48761.1"/>
    </source>
</evidence>
<evidence type="ECO:0000313" key="3">
    <source>
        <dbReference type="Proteomes" id="UP000654670"/>
    </source>
</evidence>
<dbReference type="Pfam" id="PF13354">
    <property type="entry name" value="Beta-lactamase2"/>
    <property type="match status" value="1"/>
</dbReference>
<sequence length="272" mass="30340">MSELNEKLSEKIDALSAPFRSHIGIKAEGSDGFHFSLNESIPMLSASLIKLPILLYVCDQASSEPSIIDRKVSLRNSEIVGGSGVLQVLSGREWSVRDLLALMISVSDNTATNLIIDTFGSERIQKWIHDHGYSETILGRKLMDEAAESAGFRNIISARDACRSIQRIFTGESPYPEEVKRWFLCQQFRYKLPGLFDEMPNPVSVYNKTGEIEKMDHDAAFFSYRGHYLAIAVLTRDFANRQTALAVIQNIGKSISDYLIKAAESDHSSSSL</sequence>
<reference evidence="2" key="2">
    <citation type="submission" date="2020-09" db="EMBL/GenBank/DDBJ databases">
        <authorList>
            <person name="Sun Q."/>
            <person name="Ohkuma M."/>
        </authorList>
    </citation>
    <scope>NUCLEOTIDE SEQUENCE</scope>
    <source>
        <strain evidence="2">JCM 15325</strain>
    </source>
</reference>
<dbReference type="InterPro" id="IPR045155">
    <property type="entry name" value="Beta-lactam_cat"/>
</dbReference>
<keyword evidence="3" id="KW-1185">Reference proteome</keyword>
<protein>
    <submittedName>
        <fullName evidence="2">Serine hydrolase</fullName>
    </submittedName>
</protein>
<reference evidence="2" key="1">
    <citation type="journal article" date="2014" name="Int. J. Syst. Evol. Microbiol.">
        <title>Complete genome sequence of Corynebacterium casei LMG S-19264T (=DSM 44701T), isolated from a smear-ripened cheese.</title>
        <authorList>
            <consortium name="US DOE Joint Genome Institute (JGI-PGF)"/>
            <person name="Walter F."/>
            <person name="Albersmeier A."/>
            <person name="Kalinowski J."/>
            <person name="Ruckert C."/>
        </authorList>
    </citation>
    <scope>NUCLEOTIDE SEQUENCE</scope>
    <source>
        <strain evidence="2">JCM 15325</strain>
    </source>
</reference>
<dbReference type="GO" id="GO:0030655">
    <property type="term" value="P:beta-lactam antibiotic catabolic process"/>
    <property type="evidence" value="ECO:0007669"/>
    <property type="project" value="InterPro"/>
</dbReference>
<dbReference type="EMBL" id="BMOK01000003">
    <property type="protein sequence ID" value="GGL48761.1"/>
    <property type="molecule type" value="Genomic_DNA"/>
</dbReference>
<dbReference type="Proteomes" id="UP000654670">
    <property type="component" value="Unassembled WGS sequence"/>
</dbReference>
<dbReference type="RefSeq" id="WP_229727487.1">
    <property type="nucleotide sequence ID" value="NZ_BMOK01000003.1"/>
</dbReference>
<organism evidence="2 3">
    <name type="scientific">Sporolactobacillus putidus</name>
    <dbReference type="NCBI Taxonomy" id="492735"/>
    <lineage>
        <taxon>Bacteria</taxon>
        <taxon>Bacillati</taxon>
        <taxon>Bacillota</taxon>
        <taxon>Bacilli</taxon>
        <taxon>Bacillales</taxon>
        <taxon>Sporolactobacillaceae</taxon>
        <taxon>Sporolactobacillus</taxon>
    </lineage>
</organism>
<dbReference type="Gene3D" id="3.40.710.10">
    <property type="entry name" value="DD-peptidase/beta-lactamase superfamily"/>
    <property type="match status" value="1"/>
</dbReference>
<gene>
    <name evidence="2" type="ORF">GCM10007968_11180</name>
</gene>
<feature type="domain" description="Beta-lactamase class A catalytic" evidence="1">
    <location>
        <begin position="31"/>
        <end position="235"/>
    </location>
</feature>
<name>A0A917S0E0_9BACL</name>
<dbReference type="SUPFAM" id="SSF56601">
    <property type="entry name" value="beta-lactamase/transpeptidase-like"/>
    <property type="match status" value="1"/>
</dbReference>
<dbReference type="AlphaFoldDB" id="A0A917S0E0"/>
<dbReference type="InterPro" id="IPR012338">
    <property type="entry name" value="Beta-lactam/transpept-like"/>
</dbReference>
<dbReference type="GO" id="GO:0046677">
    <property type="term" value="P:response to antibiotic"/>
    <property type="evidence" value="ECO:0007669"/>
    <property type="project" value="InterPro"/>
</dbReference>
<proteinExistence type="predicted"/>
<dbReference type="GO" id="GO:0008800">
    <property type="term" value="F:beta-lactamase activity"/>
    <property type="evidence" value="ECO:0007669"/>
    <property type="project" value="InterPro"/>
</dbReference>